<feature type="binding site" evidence="5">
    <location>
        <position position="127"/>
    </location>
    <ligand>
        <name>ATP</name>
        <dbReference type="ChEBI" id="CHEBI:30616"/>
    </ligand>
</feature>
<keyword evidence="1" id="KW-0808">Transferase</keyword>
<sequence>MDEDAPDPGASRVSHWVTDPEDWARFSRWMDEILDLDEPLRRERLQRLEHDEPRLAVRMHAALRAARRAQQTGFLSGTLAAGLDEPGWVDRRIGIYRIERELGRGGSGTVWLARRPGRRAAAPVAIKLLHPSLAGRSAEQRFRQESALQAGLCHPHIARWRHAGVTPAGQPYLVLEYVDGVSIVQHCDEHRLGLQPRLRLVLQLMTALEHVHAQQLVHRDVKPANVLVTRAGQVKLLDFGIAKRLGGPEADHPPVTAEGRPVMTPRYAAPEQLLGEPVTAAVDIYALGVLMYELLCGRSPRGDAVDTVAWMRQAVQDAPPALAQALQGDAAAATVAAAARGTTPERLQQDLAGDLSHLVAQAMHKDVQGRYASVAACADDVRRYLRGEPVSARPAAADVPREPPPPDLLAALAVGACLGTAFASAFVLASRAF</sequence>
<proteinExistence type="predicted"/>
<reference evidence="8 9" key="1">
    <citation type="submission" date="2021-12" db="EMBL/GenBank/DDBJ databases">
        <title>Genome seq of P8.</title>
        <authorList>
            <person name="Seo T."/>
        </authorList>
    </citation>
    <scope>NUCLEOTIDE SEQUENCE [LARGE SCALE GENOMIC DNA]</scope>
    <source>
        <strain evidence="8 9">P8</strain>
    </source>
</reference>
<keyword evidence="6" id="KW-1133">Transmembrane helix</keyword>
<dbReference type="InterPro" id="IPR017441">
    <property type="entry name" value="Protein_kinase_ATP_BS"/>
</dbReference>
<evidence type="ECO:0000256" key="3">
    <source>
        <dbReference type="ARBA" id="ARBA00022777"/>
    </source>
</evidence>
<evidence type="ECO:0000256" key="2">
    <source>
        <dbReference type="ARBA" id="ARBA00022741"/>
    </source>
</evidence>
<dbReference type="InterPro" id="IPR000719">
    <property type="entry name" value="Prot_kinase_dom"/>
</dbReference>
<dbReference type="Gene3D" id="1.10.510.10">
    <property type="entry name" value="Transferase(Phosphotransferase) domain 1"/>
    <property type="match status" value="1"/>
</dbReference>
<dbReference type="PANTHER" id="PTHR43289">
    <property type="entry name" value="MITOGEN-ACTIVATED PROTEIN KINASE KINASE KINASE 20-RELATED"/>
    <property type="match status" value="1"/>
</dbReference>
<accession>A0ABS8XRS7</accession>
<dbReference type="PANTHER" id="PTHR43289:SF34">
    <property type="entry name" value="SERINE_THREONINE-PROTEIN KINASE YBDM-RELATED"/>
    <property type="match status" value="1"/>
</dbReference>
<dbReference type="Pfam" id="PF00069">
    <property type="entry name" value="Pkinase"/>
    <property type="match status" value="1"/>
</dbReference>
<dbReference type="Gene3D" id="3.30.200.20">
    <property type="entry name" value="Phosphorylase Kinase, domain 1"/>
    <property type="match status" value="1"/>
</dbReference>
<dbReference type="SUPFAM" id="SSF56112">
    <property type="entry name" value="Protein kinase-like (PK-like)"/>
    <property type="match status" value="1"/>
</dbReference>
<evidence type="ECO:0000256" key="1">
    <source>
        <dbReference type="ARBA" id="ARBA00022679"/>
    </source>
</evidence>
<evidence type="ECO:0000313" key="8">
    <source>
        <dbReference type="EMBL" id="MCE4555422.1"/>
    </source>
</evidence>
<evidence type="ECO:0000256" key="6">
    <source>
        <dbReference type="SAM" id="Phobius"/>
    </source>
</evidence>
<feature type="domain" description="Protein kinase" evidence="7">
    <location>
        <begin position="96"/>
        <end position="385"/>
    </location>
</feature>
<organism evidence="8 9">
    <name type="scientific">Pelomonas cellulosilytica</name>
    <dbReference type="NCBI Taxonomy" id="2906762"/>
    <lineage>
        <taxon>Bacteria</taxon>
        <taxon>Pseudomonadati</taxon>
        <taxon>Pseudomonadota</taxon>
        <taxon>Betaproteobacteria</taxon>
        <taxon>Burkholderiales</taxon>
        <taxon>Sphaerotilaceae</taxon>
        <taxon>Roseateles</taxon>
    </lineage>
</organism>
<dbReference type="PROSITE" id="PS50011">
    <property type="entry name" value="PROTEIN_KINASE_DOM"/>
    <property type="match status" value="1"/>
</dbReference>
<evidence type="ECO:0000256" key="4">
    <source>
        <dbReference type="ARBA" id="ARBA00022840"/>
    </source>
</evidence>
<dbReference type="SMART" id="SM00220">
    <property type="entry name" value="S_TKc"/>
    <property type="match status" value="1"/>
</dbReference>
<evidence type="ECO:0000256" key="5">
    <source>
        <dbReference type="PROSITE-ProRule" id="PRU10141"/>
    </source>
</evidence>
<dbReference type="RefSeq" id="WP_233372441.1">
    <property type="nucleotide sequence ID" value="NZ_JAJTWU010000005.1"/>
</dbReference>
<dbReference type="InterPro" id="IPR008271">
    <property type="entry name" value="Ser/Thr_kinase_AS"/>
</dbReference>
<dbReference type="CDD" id="cd14014">
    <property type="entry name" value="STKc_PknB_like"/>
    <property type="match status" value="1"/>
</dbReference>
<feature type="transmembrane region" description="Helical" evidence="6">
    <location>
        <begin position="408"/>
        <end position="429"/>
    </location>
</feature>
<keyword evidence="4 5" id="KW-0067">ATP-binding</keyword>
<dbReference type="PROSITE" id="PS00108">
    <property type="entry name" value="PROTEIN_KINASE_ST"/>
    <property type="match status" value="1"/>
</dbReference>
<dbReference type="EMBL" id="JAJTWU010000005">
    <property type="protein sequence ID" value="MCE4555422.1"/>
    <property type="molecule type" value="Genomic_DNA"/>
</dbReference>
<gene>
    <name evidence="8" type="ORF">LXT13_13480</name>
</gene>
<keyword evidence="3 8" id="KW-0418">Kinase</keyword>
<keyword evidence="6" id="KW-0472">Membrane</keyword>
<dbReference type="PROSITE" id="PS00107">
    <property type="entry name" value="PROTEIN_KINASE_ATP"/>
    <property type="match status" value="1"/>
</dbReference>
<evidence type="ECO:0000259" key="7">
    <source>
        <dbReference type="PROSITE" id="PS50011"/>
    </source>
</evidence>
<name>A0ABS8XRS7_9BURK</name>
<dbReference type="InterPro" id="IPR011009">
    <property type="entry name" value="Kinase-like_dom_sf"/>
</dbReference>
<dbReference type="GO" id="GO:0004674">
    <property type="term" value="F:protein serine/threonine kinase activity"/>
    <property type="evidence" value="ECO:0007669"/>
    <property type="project" value="UniProtKB-KW"/>
</dbReference>
<dbReference type="Proteomes" id="UP001200741">
    <property type="component" value="Unassembled WGS sequence"/>
</dbReference>
<comment type="caution">
    <text evidence="8">The sequence shown here is derived from an EMBL/GenBank/DDBJ whole genome shotgun (WGS) entry which is preliminary data.</text>
</comment>
<evidence type="ECO:0000313" key="9">
    <source>
        <dbReference type="Proteomes" id="UP001200741"/>
    </source>
</evidence>
<keyword evidence="2 5" id="KW-0547">Nucleotide-binding</keyword>
<keyword evidence="8" id="KW-0723">Serine/threonine-protein kinase</keyword>
<keyword evidence="6" id="KW-0812">Transmembrane</keyword>
<keyword evidence="9" id="KW-1185">Reference proteome</keyword>
<protein>
    <submittedName>
        <fullName evidence="8">Serine/threonine protein kinase</fullName>
    </submittedName>
</protein>